<name>A0A1G5HN07_9BACT</name>
<evidence type="ECO:0000313" key="2">
    <source>
        <dbReference type="EMBL" id="SCY65166.1"/>
    </source>
</evidence>
<protein>
    <submittedName>
        <fullName evidence="2">Uncharacterized protein</fullName>
    </submittedName>
</protein>
<evidence type="ECO:0000313" key="3">
    <source>
        <dbReference type="Proteomes" id="UP000198870"/>
    </source>
</evidence>
<feature type="region of interest" description="Disordered" evidence="1">
    <location>
        <begin position="1"/>
        <end position="23"/>
    </location>
</feature>
<feature type="region of interest" description="Disordered" evidence="1">
    <location>
        <begin position="74"/>
        <end position="96"/>
    </location>
</feature>
<dbReference type="Proteomes" id="UP000198870">
    <property type="component" value="Unassembled WGS sequence"/>
</dbReference>
<dbReference type="RefSeq" id="WP_092212654.1">
    <property type="nucleotide sequence ID" value="NZ_FMUX01000015.1"/>
</dbReference>
<keyword evidence="3" id="KW-1185">Reference proteome</keyword>
<reference evidence="2 3" key="1">
    <citation type="submission" date="2016-10" db="EMBL/GenBank/DDBJ databases">
        <authorList>
            <person name="de Groot N.N."/>
        </authorList>
    </citation>
    <scope>NUCLEOTIDE SEQUENCE [LARGE SCALE GENOMIC DNA]</scope>
    <source>
        <strain evidence="2 3">AA1</strain>
    </source>
</reference>
<dbReference type="AlphaFoldDB" id="A0A1G5HN07"/>
<evidence type="ECO:0000256" key="1">
    <source>
        <dbReference type="SAM" id="MobiDB-lite"/>
    </source>
</evidence>
<accession>A0A1G5HN07</accession>
<proteinExistence type="predicted"/>
<sequence>MLNPFSTNHDIEREETDFSVTNSESKSRGFALLDKDMSGQTEGRHRTCFVRAPFSLLFKGAECTCSSRGAVAIHHPERGDDPGFKPEETPEAAGDQGQHLRFQAVFNSRSSLWST</sequence>
<dbReference type="EMBL" id="FMUX01000015">
    <property type="protein sequence ID" value="SCY65166.1"/>
    <property type="molecule type" value="Genomic_DNA"/>
</dbReference>
<feature type="compositionally biased region" description="Basic and acidic residues" evidence="1">
    <location>
        <begin position="74"/>
        <end position="88"/>
    </location>
</feature>
<gene>
    <name evidence="2" type="ORF">SAMN05216233_1157</name>
</gene>
<organism evidence="2 3">
    <name type="scientific">Desulfoluna spongiiphila</name>
    <dbReference type="NCBI Taxonomy" id="419481"/>
    <lineage>
        <taxon>Bacteria</taxon>
        <taxon>Pseudomonadati</taxon>
        <taxon>Thermodesulfobacteriota</taxon>
        <taxon>Desulfobacteria</taxon>
        <taxon>Desulfobacterales</taxon>
        <taxon>Desulfolunaceae</taxon>
        <taxon>Desulfoluna</taxon>
    </lineage>
</organism>